<dbReference type="Proteomes" id="UP000053091">
    <property type="component" value="Unassembled WGS sequence"/>
</dbReference>
<dbReference type="GO" id="GO:0006814">
    <property type="term" value="P:sodium ion transport"/>
    <property type="evidence" value="ECO:0007669"/>
    <property type="project" value="UniProtKB-KW"/>
</dbReference>
<accession>A0A0S7BUY4</accession>
<evidence type="ECO:0000256" key="1">
    <source>
        <dbReference type="ARBA" id="ARBA00004651"/>
    </source>
</evidence>
<dbReference type="EMBL" id="DF968183">
    <property type="protein sequence ID" value="GAP44365.1"/>
    <property type="molecule type" value="Genomic_DNA"/>
</dbReference>
<dbReference type="InterPro" id="IPR038377">
    <property type="entry name" value="Na/Glc_symporter_sf"/>
</dbReference>
<dbReference type="PANTHER" id="PTHR42985:SF47">
    <property type="entry name" value="INTEGRAL MEMBRANE TRANSPORT PROTEIN"/>
    <property type="match status" value="1"/>
</dbReference>
<proteinExistence type="inferred from homology"/>
<dbReference type="PANTHER" id="PTHR42985">
    <property type="entry name" value="SODIUM-COUPLED MONOCARBOXYLATE TRANSPORTER"/>
    <property type="match status" value="1"/>
</dbReference>
<evidence type="ECO:0000256" key="9">
    <source>
        <dbReference type="ARBA" id="ARBA00023136"/>
    </source>
</evidence>
<keyword evidence="6 12" id="KW-1133">Transmembrane helix</keyword>
<evidence type="ECO:0000256" key="2">
    <source>
        <dbReference type="ARBA" id="ARBA00006434"/>
    </source>
</evidence>
<feature type="transmembrane region" description="Helical" evidence="12">
    <location>
        <begin position="232"/>
        <end position="250"/>
    </location>
</feature>
<keyword evidence="14" id="KW-1185">Reference proteome</keyword>
<keyword evidence="10" id="KW-0739">Sodium transport</keyword>
<comment type="subcellular location">
    <subcellularLocation>
        <location evidence="1">Cell membrane</location>
        <topology evidence="1">Multi-pass membrane protein</topology>
    </subcellularLocation>
</comment>
<keyword evidence="4" id="KW-1003">Cell membrane</keyword>
<protein>
    <submittedName>
        <fullName evidence="13">Na+/proline symporter</fullName>
    </submittedName>
</protein>
<keyword evidence="5 12" id="KW-0812">Transmembrane</keyword>
<organism evidence="13">
    <name type="scientific">Lentimicrobium saccharophilum</name>
    <dbReference type="NCBI Taxonomy" id="1678841"/>
    <lineage>
        <taxon>Bacteria</taxon>
        <taxon>Pseudomonadati</taxon>
        <taxon>Bacteroidota</taxon>
        <taxon>Bacteroidia</taxon>
        <taxon>Bacteroidales</taxon>
        <taxon>Lentimicrobiaceae</taxon>
        <taxon>Lentimicrobium</taxon>
    </lineage>
</organism>
<dbReference type="GO" id="GO:0005886">
    <property type="term" value="C:plasma membrane"/>
    <property type="evidence" value="ECO:0007669"/>
    <property type="project" value="UniProtKB-SubCell"/>
</dbReference>
<evidence type="ECO:0000256" key="7">
    <source>
        <dbReference type="ARBA" id="ARBA00023053"/>
    </source>
</evidence>
<feature type="transmembrane region" description="Helical" evidence="12">
    <location>
        <begin position="70"/>
        <end position="97"/>
    </location>
</feature>
<keyword evidence="3" id="KW-0813">Transport</keyword>
<keyword evidence="7" id="KW-0915">Sodium</keyword>
<evidence type="ECO:0000256" key="5">
    <source>
        <dbReference type="ARBA" id="ARBA00022692"/>
    </source>
</evidence>
<evidence type="ECO:0000256" key="6">
    <source>
        <dbReference type="ARBA" id="ARBA00022989"/>
    </source>
</evidence>
<feature type="transmembrane region" description="Helical" evidence="12">
    <location>
        <begin position="271"/>
        <end position="296"/>
    </location>
</feature>
<dbReference type="RefSeq" id="WP_062043527.1">
    <property type="nucleotide sequence ID" value="NZ_DF968183.1"/>
</dbReference>
<dbReference type="InterPro" id="IPR001734">
    <property type="entry name" value="Na/solute_symporter"/>
</dbReference>
<dbReference type="STRING" id="1678841.TBC1_12169"/>
<feature type="transmembrane region" description="Helical" evidence="12">
    <location>
        <begin position="182"/>
        <end position="200"/>
    </location>
</feature>
<dbReference type="PATRIC" id="fig|1678841.3.peg.2846"/>
<comment type="similarity">
    <text evidence="2 11">Belongs to the sodium:solute symporter (SSF) (TC 2.A.21) family.</text>
</comment>
<dbReference type="InterPro" id="IPR051163">
    <property type="entry name" value="Sodium:Solute_Symporter_SSF"/>
</dbReference>
<feature type="transmembrane region" description="Helical" evidence="12">
    <location>
        <begin position="369"/>
        <end position="390"/>
    </location>
</feature>
<feature type="transmembrane region" description="Helical" evidence="12">
    <location>
        <begin position="434"/>
        <end position="453"/>
    </location>
</feature>
<feature type="transmembrane region" description="Helical" evidence="12">
    <location>
        <begin position="402"/>
        <end position="422"/>
    </location>
</feature>
<evidence type="ECO:0000256" key="12">
    <source>
        <dbReference type="SAM" id="Phobius"/>
    </source>
</evidence>
<evidence type="ECO:0000313" key="13">
    <source>
        <dbReference type="EMBL" id="GAP44365.1"/>
    </source>
</evidence>
<dbReference type="CDD" id="cd10326">
    <property type="entry name" value="SLC5sbd_NIS-like"/>
    <property type="match status" value="1"/>
</dbReference>
<dbReference type="PROSITE" id="PS50283">
    <property type="entry name" value="NA_SOLUT_SYMP_3"/>
    <property type="match status" value="1"/>
</dbReference>
<feature type="transmembrane region" description="Helical" evidence="12">
    <location>
        <begin position="118"/>
        <end position="146"/>
    </location>
</feature>
<gene>
    <name evidence="13" type="ORF">TBC1_12169</name>
</gene>
<feature type="transmembrane region" description="Helical" evidence="12">
    <location>
        <begin position="316"/>
        <end position="336"/>
    </location>
</feature>
<evidence type="ECO:0000256" key="3">
    <source>
        <dbReference type="ARBA" id="ARBA00022448"/>
    </source>
</evidence>
<dbReference type="GO" id="GO:0015293">
    <property type="term" value="F:symporter activity"/>
    <property type="evidence" value="ECO:0007669"/>
    <property type="project" value="TreeGrafter"/>
</dbReference>
<evidence type="ECO:0000256" key="11">
    <source>
        <dbReference type="RuleBase" id="RU362091"/>
    </source>
</evidence>
<evidence type="ECO:0000256" key="10">
    <source>
        <dbReference type="ARBA" id="ARBA00023201"/>
    </source>
</evidence>
<feature type="transmembrane region" description="Helical" evidence="12">
    <location>
        <begin position="44"/>
        <end position="64"/>
    </location>
</feature>
<evidence type="ECO:0000256" key="8">
    <source>
        <dbReference type="ARBA" id="ARBA00023065"/>
    </source>
</evidence>
<reference evidence="13" key="1">
    <citation type="journal article" date="2015" name="Genome Announc.">
        <title>Draft Genome Sequence of Bacteroidales Strain TBC1, a Novel Isolate from a Methanogenic Wastewater Treatment System.</title>
        <authorList>
            <person name="Tourlousse D.M."/>
            <person name="Matsuura N."/>
            <person name="Sun L."/>
            <person name="Toyonaga M."/>
            <person name="Kuroda K."/>
            <person name="Ohashi A."/>
            <person name="Cruz R."/>
            <person name="Yamaguchi T."/>
            <person name="Sekiguchi Y."/>
        </authorList>
    </citation>
    <scope>NUCLEOTIDE SEQUENCE [LARGE SCALE GENOMIC DNA]</scope>
    <source>
        <strain evidence="13">TBC1</strain>
    </source>
</reference>
<sequence length="494" mass="55079">MNPVIILTVFISYSALLFLIAGITGRRSTNDTYFTGNRNSPWYIVAYGMIGASLSGVTFISIPGEVGASGFSYMVLVLGYLLGYAFIAQVLLPVYYGRKLTSIYTYLEQRFGPYTYKTGASFFILSRSIGSSFRVFLVVNVLQIFVFDNWGIPFAVNVALFMGLILLYTFRGGIKTVVWTDTLQTTFMLAAVIVSVTIISRDMEMSLGALINQVHKSDFSRMFFSEINDKRFYLKQFFSGAFIAVVMTGLDQDMMQKNLTCRNLKDAKKNIYLMSWSLVPVNLLFLFLGALLYLYVQKMGITLPQRSDDLFPLIALKHHGAFAGVVFLIGLVAAAYSSADGSLTALTTSFSIDILGLGKNQKLSDRGKVNIRMTVHLCFAVFLTGLVVLFRSISDQSVITKLFTIAGYTYGPLLGLYAFGLFTKRRVVDRYVPVIALFSPVLSYLLSVNSMHWFNGYKFGFELLIFNGLITFLGLLFISENHNSQSGNSELNIN</sequence>
<feature type="transmembrane region" description="Helical" evidence="12">
    <location>
        <begin position="6"/>
        <end position="23"/>
    </location>
</feature>
<dbReference type="Gene3D" id="1.20.1730.10">
    <property type="entry name" value="Sodium/glucose cotransporter"/>
    <property type="match status" value="1"/>
</dbReference>
<feature type="transmembrane region" description="Helical" evidence="12">
    <location>
        <begin position="152"/>
        <end position="170"/>
    </location>
</feature>
<evidence type="ECO:0000313" key="14">
    <source>
        <dbReference type="Proteomes" id="UP000053091"/>
    </source>
</evidence>
<dbReference type="Pfam" id="PF00474">
    <property type="entry name" value="SSF"/>
    <property type="match status" value="1"/>
</dbReference>
<evidence type="ECO:0000256" key="4">
    <source>
        <dbReference type="ARBA" id="ARBA00022475"/>
    </source>
</evidence>
<name>A0A0S7BUY4_9BACT</name>
<dbReference type="OrthoDB" id="891563at2"/>
<keyword evidence="9 12" id="KW-0472">Membrane</keyword>
<dbReference type="AlphaFoldDB" id="A0A0S7BUY4"/>
<feature type="transmembrane region" description="Helical" evidence="12">
    <location>
        <begin position="459"/>
        <end position="478"/>
    </location>
</feature>
<keyword evidence="8" id="KW-0406">Ion transport</keyword>